<proteinExistence type="predicted"/>
<name>A0ABX5LKH2_9BACT</name>
<keyword evidence="2" id="KW-1185">Reference proteome</keyword>
<dbReference type="EMBL" id="QGHD01000050">
    <property type="protein sequence ID" value="PWK85366.1"/>
    <property type="molecule type" value="Genomic_DNA"/>
</dbReference>
<accession>A0ABX5LKH2</accession>
<evidence type="ECO:0000313" key="1">
    <source>
        <dbReference type="EMBL" id="PWK85366.1"/>
    </source>
</evidence>
<dbReference type="RefSeq" id="WP_146193775.1">
    <property type="nucleotide sequence ID" value="NZ_QGHD01000050.1"/>
</dbReference>
<organism evidence="1 2">
    <name type="scientific">Hallerella porci</name>
    <dbReference type="NCBI Taxonomy" id="1945871"/>
    <lineage>
        <taxon>Bacteria</taxon>
        <taxon>Pseudomonadati</taxon>
        <taxon>Fibrobacterota</taxon>
        <taxon>Fibrobacteria</taxon>
        <taxon>Fibrobacterales</taxon>
        <taxon>Fibrobacteraceae</taxon>
        <taxon>Hallerella</taxon>
    </lineage>
</organism>
<protein>
    <submittedName>
        <fullName evidence="1">Uncharacterized protein</fullName>
    </submittedName>
</protein>
<gene>
    <name evidence="1" type="ORF">B0H50_1503</name>
</gene>
<dbReference type="Proteomes" id="UP000245523">
    <property type="component" value="Unassembled WGS sequence"/>
</dbReference>
<evidence type="ECO:0000313" key="2">
    <source>
        <dbReference type="Proteomes" id="UP000245523"/>
    </source>
</evidence>
<sequence>MEYYMTLAACKLYKGEKECPYKRNDKRIVFWNYEKWACKADLKTTRADVREIEEDAKRFGIYDDINYIANINDLDNGFLFILLGRYLHWSGFYTKESLKEDFFKWIDIYVKC</sequence>
<comment type="caution">
    <text evidence="1">The sequence shown here is derived from an EMBL/GenBank/DDBJ whole genome shotgun (WGS) entry which is preliminary data.</text>
</comment>
<reference evidence="1 2" key="1">
    <citation type="submission" date="2018-05" db="EMBL/GenBank/DDBJ databases">
        <title>Animal gut microbial communities from fecal samples from Wisconsin, USA.</title>
        <authorList>
            <person name="Neumann A."/>
        </authorList>
    </citation>
    <scope>NUCLEOTIDE SEQUENCE [LARGE SCALE GENOMIC DNA]</scope>
    <source>
        <strain evidence="1 2">UWS4</strain>
    </source>
</reference>